<keyword evidence="1" id="KW-0472">Membrane</keyword>
<evidence type="ECO:0000313" key="4">
    <source>
        <dbReference type="Proteomes" id="UP000007969"/>
    </source>
</evidence>
<evidence type="ECO:0000256" key="1">
    <source>
        <dbReference type="SAM" id="Phobius"/>
    </source>
</evidence>
<dbReference type="InterPro" id="IPR014729">
    <property type="entry name" value="Rossmann-like_a/b/a_fold"/>
</dbReference>
<protein>
    <recommendedName>
        <fullName evidence="2">DUF218 domain-containing protein</fullName>
    </recommendedName>
</protein>
<name>B9E4L3_CLOK1</name>
<gene>
    <name evidence="3" type="ordered locus">CKR_2387</name>
</gene>
<dbReference type="PANTHER" id="PTHR30336:SF4">
    <property type="entry name" value="ENVELOPE BIOGENESIS FACTOR ELYC"/>
    <property type="match status" value="1"/>
</dbReference>
<dbReference type="GO" id="GO:0043164">
    <property type="term" value="P:Gram-negative-bacterium-type cell wall biogenesis"/>
    <property type="evidence" value="ECO:0007669"/>
    <property type="project" value="TreeGrafter"/>
</dbReference>
<evidence type="ECO:0000259" key="2">
    <source>
        <dbReference type="Pfam" id="PF02698"/>
    </source>
</evidence>
<dbReference type="GO" id="GO:0000270">
    <property type="term" value="P:peptidoglycan metabolic process"/>
    <property type="evidence" value="ECO:0007669"/>
    <property type="project" value="TreeGrafter"/>
</dbReference>
<organism evidence="3 4">
    <name type="scientific">Clostridium kluyveri (strain NBRC 12016)</name>
    <dbReference type="NCBI Taxonomy" id="583346"/>
    <lineage>
        <taxon>Bacteria</taxon>
        <taxon>Bacillati</taxon>
        <taxon>Bacillota</taxon>
        <taxon>Clostridia</taxon>
        <taxon>Eubacteriales</taxon>
        <taxon>Clostridiaceae</taxon>
        <taxon>Clostridium</taxon>
    </lineage>
</organism>
<evidence type="ECO:0000313" key="3">
    <source>
        <dbReference type="EMBL" id="BAH07438.1"/>
    </source>
</evidence>
<dbReference type="HOGENOM" id="CLU_051474_3_0_9"/>
<dbReference type="Pfam" id="PF02698">
    <property type="entry name" value="DUF218"/>
    <property type="match status" value="1"/>
</dbReference>
<sequence>MVYMKKCIKFVLYFIIVIFLLALITEIQIIYFGENAKPKKSDCIIVLGCRVYGSTPSPFLIWRLNKGLELYDKGYGDYIIVSGGKGPGENISEAKAMKNYLVYKGIDSSRVIMEDKSMSTMENLSNSKRVMEEKGLKTAVIVSNKYHLKRASLMAESHGIEGSYSGVFVYTYKNREITGYIREIPALWKYYLYKLFKVY</sequence>
<reference evidence="4" key="1">
    <citation type="submission" date="2005-09" db="EMBL/GenBank/DDBJ databases">
        <title>Complete genome sequence of Clostridium kluyveri and comparative genomics of Clostridia species.</title>
        <authorList>
            <person name="Inui M."/>
            <person name="Nonaka H."/>
            <person name="Shinoda Y."/>
            <person name="Ikenaga Y."/>
            <person name="Abe M."/>
            <person name="Naito K."/>
            <person name="Vertes A.A."/>
            <person name="Yukawa H."/>
        </authorList>
    </citation>
    <scope>NUCLEOTIDE SEQUENCE [LARGE SCALE GENOMIC DNA]</scope>
    <source>
        <strain evidence="4">NBRC 12016</strain>
    </source>
</reference>
<dbReference type="InterPro" id="IPR003848">
    <property type="entry name" value="DUF218"/>
</dbReference>
<proteinExistence type="predicted"/>
<feature type="domain" description="DUF218" evidence="2">
    <location>
        <begin position="42"/>
        <end position="164"/>
    </location>
</feature>
<keyword evidence="1" id="KW-1133">Transmembrane helix</keyword>
<keyword evidence="1" id="KW-0812">Transmembrane</keyword>
<dbReference type="GO" id="GO:0005886">
    <property type="term" value="C:plasma membrane"/>
    <property type="evidence" value="ECO:0007669"/>
    <property type="project" value="TreeGrafter"/>
</dbReference>
<feature type="transmembrane region" description="Helical" evidence="1">
    <location>
        <begin position="12"/>
        <end position="33"/>
    </location>
</feature>
<dbReference type="CDD" id="cd06259">
    <property type="entry name" value="YdcF-like"/>
    <property type="match status" value="1"/>
</dbReference>
<dbReference type="Gene3D" id="3.40.50.620">
    <property type="entry name" value="HUPs"/>
    <property type="match status" value="1"/>
</dbReference>
<accession>B9E4L3</accession>
<dbReference type="EMBL" id="AP009049">
    <property type="protein sequence ID" value="BAH07438.1"/>
    <property type="molecule type" value="Genomic_DNA"/>
</dbReference>
<dbReference type="AlphaFoldDB" id="B9E4L3"/>
<dbReference type="InterPro" id="IPR051599">
    <property type="entry name" value="Cell_Envelope_Assoc"/>
</dbReference>
<dbReference type="KEGG" id="ckr:CKR_2387"/>
<dbReference type="PANTHER" id="PTHR30336">
    <property type="entry name" value="INNER MEMBRANE PROTEIN, PROBABLE PERMEASE"/>
    <property type="match status" value="1"/>
</dbReference>
<dbReference type="Proteomes" id="UP000007969">
    <property type="component" value="Chromosome"/>
</dbReference>